<sequence>MRKAMKLSESGVGWNNEGRLTDLDYADDNALLAESDNKLQEATTSLNREAKKVGLRISSEKSKVMKIGTTQAPINIDVGDVRLENVARFTHLGSTVACDGDAEFDVRTRIARAAAVFRKIQPI</sequence>
<proteinExistence type="predicted"/>
<dbReference type="Proteomes" id="UP000054047">
    <property type="component" value="Unassembled WGS sequence"/>
</dbReference>
<keyword evidence="2" id="KW-1185">Reference proteome</keyword>
<accession>A0A0C2GQZ8</accession>
<dbReference type="OrthoDB" id="8049117at2759"/>
<dbReference type="PANTHER" id="PTHR47027:SF25">
    <property type="entry name" value="REVERSE TRANSCRIPTASE DOMAIN-CONTAINING PROTEIN"/>
    <property type="match status" value="1"/>
</dbReference>
<evidence type="ECO:0000313" key="1">
    <source>
        <dbReference type="EMBL" id="KIH59371.1"/>
    </source>
</evidence>
<evidence type="ECO:0000313" key="2">
    <source>
        <dbReference type="Proteomes" id="UP000054047"/>
    </source>
</evidence>
<name>A0A0C2GQZ8_9BILA</name>
<gene>
    <name evidence="1" type="ORF">ANCDUO_10397</name>
</gene>
<dbReference type="AlphaFoldDB" id="A0A0C2GQZ8"/>
<protein>
    <submittedName>
        <fullName evidence="1">Uncharacterized protein</fullName>
    </submittedName>
</protein>
<organism evidence="1 2">
    <name type="scientific">Ancylostoma duodenale</name>
    <dbReference type="NCBI Taxonomy" id="51022"/>
    <lineage>
        <taxon>Eukaryota</taxon>
        <taxon>Metazoa</taxon>
        <taxon>Ecdysozoa</taxon>
        <taxon>Nematoda</taxon>
        <taxon>Chromadorea</taxon>
        <taxon>Rhabditida</taxon>
        <taxon>Rhabditina</taxon>
        <taxon>Rhabditomorpha</taxon>
        <taxon>Strongyloidea</taxon>
        <taxon>Ancylostomatidae</taxon>
        <taxon>Ancylostomatinae</taxon>
        <taxon>Ancylostoma</taxon>
    </lineage>
</organism>
<dbReference type="EMBL" id="KN732035">
    <property type="protein sequence ID" value="KIH59371.1"/>
    <property type="molecule type" value="Genomic_DNA"/>
</dbReference>
<reference evidence="1 2" key="1">
    <citation type="submission" date="2013-12" db="EMBL/GenBank/DDBJ databases">
        <title>Draft genome of the parsitic nematode Ancylostoma duodenale.</title>
        <authorList>
            <person name="Mitreva M."/>
        </authorList>
    </citation>
    <scope>NUCLEOTIDE SEQUENCE [LARGE SCALE GENOMIC DNA]</scope>
    <source>
        <strain evidence="1 2">Zhejiang</strain>
    </source>
</reference>
<dbReference type="PANTHER" id="PTHR47027">
    <property type="entry name" value="REVERSE TRANSCRIPTASE DOMAIN-CONTAINING PROTEIN"/>
    <property type="match status" value="1"/>
</dbReference>